<dbReference type="AlphaFoldDB" id="A0ABD5S833"/>
<keyword evidence="3 8" id="KW-0067">ATP-binding</keyword>
<dbReference type="InterPro" id="IPR000808">
    <property type="entry name" value="Mrp-like_CS"/>
</dbReference>
<dbReference type="GO" id="GO:0005524">
    <property type="term" value="F:ATP binding"/>
    <property type="evidence" value="ECO:0007669"/>
    <property type="project" value="UniProtKB-UniRule"/>
</dbReference>
<comment type="function">
    <text evidence="6 8">Binds and transfers iron-sulfur (Fe-S) clusters to target apoproteins. Can hydrolyze ATP.</text>
</comment>
<keyword evidence="8" id="KW-0378">Hydrolase</keyword>
<evidence type="ECO:0000256" key="8">
    <source>
        <dbReference type="HAMAP-Rule" id="MF_02040"/>
    </source>
</evidence>
<evidence type="ECO:0000256" key="5">
    <source>
        <dbReference type="ARBA" id="ARBA00023014"/>
    </source>
</evidence>
<dbReference type="GO" id="GO:0046872">
    <property type="term" value="F:metal ion binding"/>
    <property type="evidence" value="ECO:0007669"/>
    <property type="project" value="UniProtKB-KW"/>
</dbReference>
<dbReference type="Proteomes" id="UP001596442">
    <property type="component" value="Unassembled WGS sequence"/>
</dbReference>
<feature type="domain" description="MIP18 family-like" evidence="10">
    <location>
        <begin position="5"/>
        <end position="77"/>
    </location>
</feature>
<evidence type="ECO:0000256" key="4">
    <source>
        <dbReference type="ARBA" id="ARBA00023004"/>
    </source>
</evidence>
<evidence type="ECO:0000256" key="1">
    <source>
        <dbReference type="ARBA" id="ARBA00022723"/>
    </source>
</evidence>
<evidence type="ECO:0000256" key="9">
    <source>
        <dbReference type="SAM" id="MobiDB-lite"/>
    </source>
</evidence>
<dbReference type="CDD" id="cd02037">
    <property type="entry name" value="Mrp_NBP35"/>
    <property type="match status" value="1"/>
</dbReference>
<dbReference type="GO" id="GO:0016887">
    <property type="term" value="F:ATP hydrolysis activity"/>
    <property type="evidence" value="ECO:0007669"/>
    <property type="project" value="UniProtKB-UniRule"/>
</dbReference>
<organism evidence="11 12">
    <name type="scientific">Halorubrum tibetense</name>
    <dbReference type="NCBI Taxonomy" id="175631"/>
    <lineage>
        <taxon>Archaea</taxon>
        <taxon>Methanobacteriati</taxon>
        <taxon>Methanobacteriota</taxon>
        <taxon>Stenosarchaea group</taxon>
        <taxon>Halobacteria</taxon>
        <taxon>Halobacteriales</taxon>
        <taxon>Haloferacaceae</taxon>
        <taxon>Halorubrum</taxon>
    </lineage>
</organism>
<evidence type="ECO:0000256" key="6">
    <source>
        <dbReference type="ARBA" id="ARBA00058094"/>
    </source>
</evidence>
<accession>A0ABD5S833</accession>
<dbReference type="SUPFAM" id="SSF52540">
    <property type="entry name" value="P-loop containing nucleoside triphosphate hydrolases"/>
    <property type="match status" value="1"/>
</dbReference>
<dbReference type="PANTHER" id="PTHR42961:SF2">
    <property type="entry name" value="IRON-SULFUR PROTEIN NUBPL"/>
    <property type="match status" value="1"/>
</dbReference>
<keyword evidence="5 8" id="KW-0411">Iron-sulfur</keyword>
<feature type="compositionally biased region" description="Gly residues" evidence="9">
    <location>
        <begin position="366"/>
        <end position="391"/>
    </location>
</feature>
<comment type="subunit">
    <text evidence="8">Homodimer.</text>
</comment>
<dbReference type="Gene3D" id="3.30.300.130">
    <property type="entry name" value="Fe-S cluster assembly (FSCA)"/>
    <property type="match status" value="1"/>
</dbReference>
<comment type="similarity">
    <text evidence="8">Belongs to the Mrp/NBP35 ATP-binding proteins family.</text>
</comment>
<dbReference type="HAMAP" id="MF_02040">
    <property type="entry name" value="Mrp_NBP35"/>
    <property type="match status" value="1"/>
</dbReference>
<dbReference type="PROSITE" id="PS01215">
    <property type="entry name" value="MRP"/>
    <property type="match status" value="1"/>
</dbReference>
<evidence type="ECO:0000256" key="3">
    <source>
        <dbReference type="ARBA" id="ARBA00022840"/>
    </source>
</evidence>
<dbReference type="InterPro" id="IPR002744">
    <property type="entry name" value="MIP18-like"/>
</dbReference>
<dbReference type="Pfam" id="PF10609">
    <property type="entry name" value="ParA"/>
    <property type="match status" value="1"/>
</dbReference>
<feature type="binding site" evidence="8">
    <location>
        <begin position="99"/>
        <end position="106"/>
    </location>
    <ligand>
        <name>ATP</name>
        <dbReference type="ChEBI" id="CHEBI:30616"/>
    </ligand>
</feature>
<dbReference type="RefSeq" id="WP_379779635.1">
    <property type="nucleotide sequence ID" value="NZ_JBHSWW010000035.1"/>
</dbReference>
<evidence type="ECO:0000256" key="7">
    <source>
        <dbReference type="ARBA" id="ARBA00074706"/>
    </source>
</evidence>
<feature type="region of interest" description="Disordered" evidence="9">
    <location>
        <begin position="339"/>
        <end position="391"/>
    </location>
</feature>
<dbReference type="InterPro" id="IPR033756">
    <property type="entry name" value="YlxH/NBP35"/>
</dbReference>
<evidence type="ECO:0000256" key="2">
    <source>
        <dbReference type="ARBA" id="ARBA00022741"/>
    </source>
</evidence>
<gene>
    <name evidence="11" type="ORF">ACFQEU_04355</name>
</gene>
<dbReference type="InterPro" id="IPR027417">
    <property type="entry name" value="P-loop_NTPase"/>
</dbReference>
<keyword evidence="1 8" id="KW-0479">Metal-binding</keyword>
<dbReference type="FunFam" id="3.40.50.300:FF:001119">
    <property type="entry name" value="Iron-sulfur cluster carrier protein"/>
    <property type="match status" value="1"/>
</dbReference>
<proteinExistence type="inferred from homology"/>
<keyword evidence="2 8" id="KW-0547">Nucleotide-binding</keyword>
<dbReference type="Gene3D" id="3.40.50.300">
    <property type="entry name" value="P-loop containing nucleotide triphosphate hydrolases"/>
    <property type="match status" value="1"/>
</dbReference>
<evidence type="ECO:0000313" key="12">
    <source>
        <dbReference type="Proteomes" id="UP001596442"/>
    </source>
</evidence>
<dbReference type="InterPro" id="IPR019591">
    <property type="entry name" value="Mrp/NBP35_ATP-bd"/>
</dbReference>
<dbReference type="EMBL" id="JBHSWW010000035">
    <property type="protein sequence ID" value="MFC6752698.1"/>
    <property type="molecule type" value="Genomic_DNA"/>
</dbReference>
<evidence type="ECO:0000259" key="10">
    <source>
        <dbReference type="Pfam" id="PF01883"/>
    </source>
</evidence>
<dbReference type="Pfam" id="PF01883">
    <property type="entry name" value="FeS_assembly_P"/>
    <property type="match status" value="1"/>
</dbReference>
<dbReference type="InterPro" id="IPR044304">
    <property type="entry name" value="NUBPL-like"/>
</dbReference>
<keyword evidence="4 8" id="KW-0408">Iron</keyword>
<dbReference type="InterPro" id="IPR034904">
    <property type="entry name" value="FSCA_dom_sf"/>
</dbReference>
<name>A0ABD5S833_9EURY</name>
<protein>
    <recommendedName>
        <fullName evidence="7 8">Iron-sulfur cluster carrier protein</fullName>
    </recommendedName>
</protein>
<dbReference type="GO" id="GO:0051536">
    <property type="term" value="F:iron-sulfur cluster binding"/>
    <property type="evidence" value="ECO:0007669"/>
    <property type="project" value="UniProtKB-UniRule"/>
</dbReference>
<sequence length="391" mass="40670">MTPDEAQVRERLRAVEDPELDEDVATLGLIDDVRVEDGVVTVAVAFNAPYSGDEKAMGDRIREEVEALGLEPDVTVSLSWEDSDSPLPDVRNVVPVASGKGGVGKTTVATNLATALAETGARVGLLDADIYGPNVPGMIGIEAKPGLSEDGKIVPPEADGIKLMSMAFLSEDDTDPAMLRGPMIDKLLSELIEETDWGHLDYLLVDLPPGTGDEQLTLLQSVPVTGAVVVTTPEDIALEDVRKGIRMFHDRGTPVLGVVENMSAFRCPSCGDEHELYGSGGGADVAAEFDVPLLAEIPMDPEIRSGSDADKPVTVLQGTPAADRFFDLRDRVTDRVGAVNRAERAGLDPTDPNTPTVPSADPDGNSGKGDAGGGGCGDGGTGSAGGGDCGD</sequence>
<keyword evidence="12" id="KW-1185">Reference proteome</keyword>
<evidence type="ECO:0000313" key="11">
    <source>
        <dbReference type="EMBL" id="MFC6752698.1"/>
    </source>
</evidence>
<reference evidence="11 12" key="1">
    <citation type="journal article" date="2019" name="Int. J. Syst. Evol. Microbiol.">
        <title>The Global Catalogue of Microorganisms (GCM) 10K type strain sequencing project: providing services to taxonomists for standard genome sequencing and annotation.</title>
        <authorList>
            <consortium name="The Broad Institute Genomics Platform"/>
            <consortium name="The Broad Institute Genome Sequencing Center for Infectious Disease"/>
            <person name="Wu L."/>
            <person name="Ma J."/>
        </authorList>
    </citation>
    <scope>NUCLEOTIDE SEQUENCE [LARGE SCALE GENOMIC DNA]</scope>
    <source>
        <strain evidence="11 12">CGMCC 1.3239</strain>
    </source>
</reference>
<dbReference type="SUPFAM" id="SSF117916">
    <property type="entry name" value="Fe-S cluster assembly (FSCA) domain-like"/>
    <property type="match status" value="1"/>
</dbReference>
<dbReference type="PANTHER" id="PTHR42961">
    <property type="entry name" value="IRON-SULFUR PROTEIN NUBPL"/>
    <property type="match status" value="1"/>
</dbReference>
<comment type="caution">
    <text evidence="11">The sequence shown here is derived from an EMBL/GenBank/DDBJ whole genome shotgun (WGS) entry which is preliminary data.</text>
</comment>